<sequence>MEKQLEKLIYNEEKIINLEGRILSISHSDWYDPFENDYAPNFFNLLRNYNVGSNFLDGYTSRDFESPEDIENYLDKKDYIWIKIGATIHSGVHLYPYSKKPADPWNGFDSGIAGYLYYKKETVREMFGVKRISSKLIDKVLENMNNFINDLEAYIEGDVYDLFIDGTHERTFVGFVDSYQEMQNCVNSFISCKL</sequence>
<accession>A0ABW9N4U2</accession>
<evidence type="ECO:0000313" key="1">
    <source>
        <dbReference type="EMBL" id="MPB99268.1"/>
    </source>
</evidence>
<organism evidence="1 2">
    <name type="scientific">Campylobacter subantarcticus</name>
    <dbReference type="NCBI Taxonomy" id="497724"/>
    <lineage>
        <taxon>Bacteria</taxon>
        <taxon>Pseudomonadati</taxon>
        <taxon>Campylobacterota</taxon>
        <taxon>Epsilonproteobacteria</taxon>
        <taxon>Campylobacterales</taxon>
        <taxon>Campylobacteraceae</taxon>
        <taxon>Campylobacter</taxon>
    </lineage>
</organism>
<protein>
    <submittedName>
        <fullName evidence="1">Uncharacterized protein</fullName>
    </submittedName>
</protein>
<dbReference type="RefSeq" id="WP_052243663.1">
    <property type="nucleotide sequence ID" value="NZ_AACKMW020000033.1"/>
</dbReference>
<comment type="caution">
    <text evidence="1">The sequence shown here is derived from an EMBL/GenBank/DDBJ whole genome shotgun (WGS) entry which is preliminary data.</text>
</comment>
<reference evidence="1" key="1">
    <citation type="submission" date="2019-08" db="EMBL/GenBank/DDBJ databases">
        <title>Rapid identification of Enteric Bacteria from Whole Genome Sequences (WGS) using Average Nucleotide Identity (ANI).</title>
        <authorList>
            <person name="Lane C."/>
        </authorList>
    </citation>
    <scope>NUCLEOTIDE SEQUENCE [LARGE SCALE GENOMIC DNA]</scope>
    <source>
        <strain evidence="1">2010D-8461</strain>
    </source>
</reference>
<gene>
    <name evidence="1" type="ORF">A0Z09_004265</name>
</gene>
<keyword evidence="2" id="KW-1185">Reference proteome</keyword>
<proteinExistence type="predicted"/>
<dbReference type="Proteomes" id="UP000364097">
    <property type="component" value="Unassembled WGS sequence"/>
</dbReference>
<dbReference type="EMBL" id="AACKMW020000033">
    <property type="protein sequence ID" value="MPB99268.1"/>
    <property type="molecule type" value="Genomic_DNA"/>
</dbReference>
<name>A0ABW9N4U2_9BACT</name>
<evidence type="ECO:0000313" key="2">
    <source>
        <dbReference type="Proteomes" id="UP000364097"/>
    </source>
</evidence>